<dbReference type="InterPro" id="IPR036257">
    <property type="entry name" value="Cyt_c_oxidase_su2_TM_sf"/>
</dbReference>
<keyword evidence="14 18" id="KW-0186">Copper</keyword>
<accession>A0AAU6PCL3</accession>
<evidence type="ECO:0000256" key="2">
    <source>
        <dbReference type="ARBA" id="ARBA00007866"/>
    </source>
</evidence>
<comment type="subunit">
    <text evidence="3">Component of the cytochrome c oxidase (complex IV, CIV), a multisubunit enzyme composed of a catalytic core of 3 subunits and several supernumerary subunits. The complex exists as a monomer or a dimer and forms supercomplexes (SCs) in the inner mitochondrial membrane with ubiquinol-cytochrome c oxidoreductase (cytochrome b-c1 complex, complex III, CIII).</text>
</comment>
<keyword evidence="11" id="KW-1278">Translocase</keyword>
<geneLocation type="mitochondrion" evidence="22"/>
<keyword evidence="5 18" id="KW-0813">Transport</keyword>
<dbReference type="PANTHER" id="PTHR22888">
    <property type="entry name" value="CYTOCHROME C OXIDASE, SUBUNIT II"/>
    <property type="match status" value="1"/>
</dbReference>
<evidence type="ECO:0000256" key="17">
    <source>
        <dbReference type="ARBA" id="ARBA00049512"/>
    </source>
</evidence>
<feature type="domain" description="Cytochrome oxidase subunit II copper A binding" evidence="20">
    <location>
        <begin position="96"/>
        <end position="227"/>
    </location>
</feature>
<evidence type="ECO:0000256" key="7">
    <source>
        <dbReference type="ARBA" id="ARBA00022692"/>
    </source>
</evidence>
<evidence type="ECO:0000259" key="21">
    <source>
        <dbReference type="PROSITE" id="PS50999"/>
    </source>
</evidence>
<evidence type="ECO:0000256" key="5">
    <source>
        <dbReference type="ARBA" id="ARBA00022448"/>
    </source>
</evidence>
<evidence type="ECO:0000256" key="13">
    <source>
        <dbReference type="ARBA" id="ARBA00022989"/>
    </source>
</evidence>
<keyword evidence="7 18" id="KW-0812">Transmembrane</keyword>
<keyword evidence="15 18" id="KW-0496">Mitochondrion</keyword>
<feature type="transmembrane region" description="Helical" evidence="19">
    <location>
        <begin position="34"/>
        <end position="55"/>
    </location>
</feature>
<dbReference type="Gene3D" id="1.10.287.90">
    <property type="match status" value="1"/>
</dbReference>
<dbReference type="AlphaFoldDB" id="A0AAU6PCL3"/>
<name>A0AAU6PCL3_9ACAR</name>
<dbReference type="PANTHER" id="PTHR22888:SF9">
    <property type="entry name" value="CYTOCHROME C OXIDASE SUBUNIT 2"/>
    <property type="match status" value="1"/>
</dbReference>
<dbReference type="PROSITE" id="PS50999">
    <property type="entry name" value="COX2_TM"/>
    <property type="match status" value="1"/>
</dbReference>
<reference evidence="22" key="1">
    <citation type="submission" date="2023-12" db="EMBL/GenBank/DDBJ databases">
        <authorList>
            <person name="Zhao W."/>
        </authorList>
    </citation>
    <scope>NUCLEOTIDE SEQUENCE</scope>
</reference>
<evidence type="ECO:0000256" key="18">
    <source>
        <dbReference type="RuleBase" id="RU000457"/>
    </source>
</evidence>
<dbReference type="InterPro" id="IPR002429">
    <property type="entry name" value="CcO_II-like_C"/>
</dbReference>
<feature type="domain" description="Cytochrome oxidase subunit II transmembrane region profile" evidence="21">
    <location>
        <begin position="5"/>
        <end position="95"/>
    </location>
</feature>
<comment type="catalytic activity">
    <reaction evidence="17">
        <text>4 Fe(II)-[cytochrome c] + O2 + 8 H(+)(in) = 4 Fe(III)-[cytochrome c] + 2 H2O + 4 H(+)(out)</text>
        <dbReference type="Rhea" id="RHEA:11436"/>
        <dbReference type="Rhea" id="RHEA-COMP:10350"/>
        <dbReference type="Rhea" id="RHEA-COMP:14399"/>
        <dbReference type="ChEBI" id="CHEBI:15377"/>
        <dbReference type="ChEBI" id="CHEBI:15378"/>
        <dbReference type="ChEBI" id="CHEBI:15379"/>
        <dbReference type="ChEBI" id="CHEBI:29033"/>
        <dbReference type="ChEBI" id="CHEBI:29034"/>
        <dbReference type="EC" id="7.1.1.9"/>
    </reaction>
    <physiologicalReaction direction="left-to-right" evidence="17">
        <dbReference type="Rhea" id="RHEA:11437"/>
    </physiologicalReaction>
</comment>
<evidence type="ECO:0000256" key="16">
    <source>
        <dbReference type="ARBA" id="ARBA00023136"/>
    </source>
</evidence>
<dbReference type="Pfam" id="PF02790">
    <property type="entry name" value="COX2_TM"/>
    <property type="match status" value="1"/>
</dbReference>
<dbReference type="NCBIfam" id="TIGR02866">
    <property type="entry name" value="CoxB"/>
    <property type="match status" value="1"/>
</dbReference>
<evidence type="ECO:0000256" key="14">
    <source>
        <dbReference type="ARBA" id="ARBA00023008"/>
    </source>
</evidence>
<keyword evidence="6 18" id="KW-0679">Respiratory chain</keyword>
<proteinExistence type="inferred from homology"/>
<keyword evidence="13 19" id="KW-1133">Transmembrane helix</keyword>
<evidence type="ECO:0000256" key="9">
    <source>
        <dbReference type="ARBA" id="ARBA00022792"/>
    </source>
</evidence>
<comment type="function">
    <text evidence="18">Component of the cytochrome c oxidase, the last enzyme in the mitochondrial electron transport chain which drives oxidative phosphorylation. The respiratory chain contains 3 multisubunit complexes succinate dehydrogenase (complex II, CII), ubiquinol-cytochrome c oxidoreductase (cytochrome b-c1 complex, complex III, CIII) and cytochrome c oxidase (complex IV, CIV), that cooperate to transfer electrons derived from NADH and succinate to molecular oxygen, creating an electrochemical gradient over the inner membrane that drives transmembrane transport and the ATP synthase. Cytochrome c oxidase is the component of the respiratory chain that catalyzes the reduction of oxygen to water. Electrons originating from reduced cytochrome c in the intermembrane space (IMS) are transferred via the dinuclear copper A center (CU(A)) of subunit 2 and heme A of subunit 1 to the active site in subunit 1, a binuclear center (BNC) formed by heme A3 and copper B (CU(B)). The BNC reduces molecular oxygen to 2 water molecules using 4 electrons from cytochrome c in the IMS and 4 protons from the mitochondrial matrix.</text>
</comment>
<protein>
    <recommendedName>
        <fullName evidence="4 18">Cytochrome c oxidase subunit 2</fullName>
    </recommendedName>
</protein>
<sequence>MINLMAFWMDIYFMDSNSPTMDYMIMFHDFSMSILFTILIFLVLMMMVGLKMSILDLNLMENQFIELIWTVLPMFLLVFIAFPSLRLLYLMEEMFYPDLSVKVMGYQWYWSYDYPDFELEFDSYLEDKLEFDSGFRLLEVNDLLYVPVNCMVRFLVSSVDVIHSWTIPVFGVKTDAIPGRLNQLNLYSYRPGLYFGQCSEICGINHSFMPICLGVMEMEDFLDEVDYY</sequence>
<dbReference type="Gene3D" id="2.60.40.420">
    <property type="entry name" value="Cupredoxins - blue copper proteins"/>
    <property type="match status" value="1"/>
</dbReference>
<organism evidence="22">
    <name type="scientific">Euseius sacchari</name>
    <dbReference type="NCBI Taxonomy" id="3061191"/>
    <lineage>
        <taxon>Eukaryota</taxon>
        <taxon>Metazoa</taxon>
        <taxon>Ecdysozoa</taxon>
        <taxon>Arthropoda</taxon>
        <taxon>Chelicerata</taxon>
        <taxon>Arachnida</taxon>
        <taxon>Acari</taxon>
        <taxon>Parasitiformes</taxon>
        <taxon>Mesostigmata</taxon>
        <taxon>Gamasina</taxon>
        <taxon>Phytoseioidea</taxon>
        <taxon>Phytoseiidae</taxon>
        <taxon>Amblyseiinae</taxon>
        <taxon>Euseius</taxon>
    </lineage>
</organism>
<evidence type="ECO:0000256" key="3">
    <source>
        <dbReference type="ARBA" id="ARBA00011164"/>
    </source>
</evidence>
<dbReference type="GO" id="GO:0005507">
    <property type="term" value="F:copper ion binding"/>
    <property type="evidence" value="ECO:0007669"/>
    <property type="project" value="InterPro"/>
</dbReference>
<dbReference type="GO" id="GO:0004129">
    <property type="term" value="F:cytochrome-c oxidase activity"/>
    <property type="evidence" value="ECO:0007669"/>
    <property type="project" value="UniProtKB-EC"/>
</dbReference>
<feature type="transmembrane region" description="Helical" evidence="19">
    <location>
        <begin position="67"/>
        <end position="89"/>
    </location>
</feature>
<keyword evidence="16 18" id="KW-0472">Membrane</keyword>
<keyword evidence="8 18" id="KW-0479">Metal-binding</keyword>
<comment type="subcellular location">
    <subcellularLocation>
        <location evidence="1 18">Mitochondrion inner membrane</location>
        <topology evidence="1 18">Multi-pass membrane protein</topology>
    </subcellularLocation>
</comment>
<evidence type="ECO:0000256" key="12">
    <source>
        <dbReference type="ARBA" id="ARBA00022982"/>
    </source>
</evidence>
<keyword evidence="12 18" id="KW-0249">Electron transport</keyword>
<evidence type="ECO:0000256" key="10">
    <source>
        <dbReference type="ARBA" id="ARBA00022842"/>
    </source>
</evidence>
<dbReference type="EMBL" id="OR906641">
    <property type="protein sequence ID" value="WXI66963.1"/>
    <property type="molecule type" value="Genomic_DNA"/>
</dbReference>
<dbReference type="GO" id="GO:0042773">
    <property type="term" value="P:ATP synthesis coupled electron transport"/>
    <property type="evidence" value="ECO:0007669"/>
    <property type="project" value="TreeGrafter"/>
</dbReference>
<dbReference type="Pfam" id="PF00116">
    <property type="entry name" value="COX2"/>
    <property type="match status" value="1"/>
</dbReference>
<dbReference type="InterPro" id="IPR011759">
    <property type="entry name" value="Cyt_c_oxidase_su2_TM_dom"/>
</dbReference>
<dbReference type="InterPro" id="IPR008972">
    <property type="entry name" value="Cupredoxin"/>
</dbReference>
<dbReference type="PROSITE" id="PS00078">
    <property type="entry name" value="COX2"/>
    <property type="match status" value="1"/>
</dbReference>
<evidence type="ECO:0000256" key="6">
    <source>
        <dbReference type="ARBA" id="ARBA00022660"/>
    </source>
</evidence>
<dbReference type="GO" id="GO:0005743">
    <property type="term" value="C:mitochondrial inner membrane"/>
    <property type="evidence" value="ECO:0007669"/>
    <property type="project" value="UniProtKB-SubCell"/>
</dbReference>
<dbReference type="SUPFAM" id="SSF49503">
    <property type="entry name" value="Cupredoxins"/>
    <property type="match status" value="1"/>
</dbReference>
<gene>
    <name evidence="22" type="primary">COX2</name>
</gene>
<evidence type="ECO:0000256" key="1">
    <source>
        <dbReference type="ARBA" id="ARBA00004448"/>
    </source>
</evidence>
<evidence type="ECO:0000256" key="8">
    <source>
        <dbReference type="ARBA" id="ARBA00022723"/>
    </source>
</evidence>
<evidence type="ECO:0000256" key="15">
    <source>
        <dbReference type="ARBA" id="ARBA00023128"/>
    </source>
</evidence>
<evidence type="ECO:0000313" key="22">
    <source>
        <dbReference type="EMBL" id="WXI66963.1"/>
    </source>
</evidence>
<dbReference type="InterPro" id="IPR014222">
    <property type="entry name" value="Cyt_c_oxidase_su2"/>
</dbReference>
<dbReference type="SUPFAM" id="SSF81464">
    <property type="entry name" value="Cytochrome c oxidase subunit II-like, transmembrane region"/>
    <property type="match status" value="1"/>
</dbReference>
<evidence type="ECO:0000256" key="19">
    <source>
        <dbReference type="SAM" id="Phobius"/>
    </source>
</evidence>
<comment type="cofactor">
    <cofactor evidence="18">
        <name>Cu cation</name>
        <dbReference type="ChEBI" id="CHEBI:23378"/>
    </cofactor>
    <text evidence="18">Binds a copper A center.</text>
</comment>
<dbReference type="InterPro" id="IPR045187">
    <property type="entry name" value="CcO_II"/>
</dbReference>
<dbReference type="PRINTS" id="PR01166">
    <property type="entry name" value="CYCOXIDASEII"/>
</dbReference>
<dbReference type="GO" id="GO:0016491">
    <property type="term" value="F:oxidoreductase activity"/>
    <property type="evidence" value="ECO:0007669"/>
    <property type="project" value="InterPro"/>
</dbReference>
<comment type="similarity">
    <text evidence="2 18">Belongs to the cytochrome c oxidase subunit 2 family.</text>
</comment>
<evidence type="ECO:0000256" key="11">
    <source>
        <dbReference type="ARBA" id="ARBA00022967"/>
    </source>
</evidence>
<keyword evidence="9 18" id="KW-0999">Mitochondrion inner membrane</keyword>
<evidence type="ECO:0000259" key="20">
    <source>
        <dbReference type="PROSITE" id="PS50857"/>
    </source>
</evidence>
<evidence type="ECO:0000256" key="4">
    <source>
        <dbReference type="ARBA" id="ARBA00015946"/>
    </source>
</evidence>
<dbReference type="PROSITE" id="PS50857">
    <property type="entry name" value="COX2_CUA"/>
    <property type="match status" value="1"/>
</dbReference>
<dbReference type="InterPro" id="IPR001505">
    <property type="entry name" value="Copper_CuA"/>
</dbReference>
<keyword evidence="10" id="KW-0460">Magnesium</keyword>